<sequence length="489" mass="55703">MEHLFLRPNDLYSDNQFYKTNTNISNIGTWQQVDTRARLHGDSIVDLYYFLVPAPKYNVAYSFEVSRNTGDFLSQANFGTSSNSLMGLDVNVSLRNRNLFKRAIQSTTTVGGGVELNLGKDNANNAILQTFRYSIGQSFVLPRFITPFRIRDRSTEGIRTVLNVNANLQDRRDIFQLGSIVGNWGYEWKNKNFSWQYRPLNVEFYSLVKRKYLDSLIVLNPYIQNAFNTGTIVSQQLNVSKTYKDRNHPKNMNYLNFGLEESGTLLGRIKPLKGKFYQYIKFQAEYRKQIYITPAQQLALRAFGGIAFNYYASGQAYGGNLPFYKQFFGGGPNSMRAWSLRQIGLGNSRLSDTSTTFRDRYGDMMLEGNIEYRYPIITLGGVKVKGAIFTDIGNIWNVRKDTANPQGRFSVKDLGKDIAIGVGTGIRLDFDYFLIRLDLGIKLKDPARPDNNGWMDIDKFTWRRTAITPSGTPVVLNNYALQLGIGLPF</sequence>
<protein>
    <recommendedName>
        <fullName evidence="6">Bacterial surface antigen (D15) domain-containing protein</fullName>
    </recommendedName>
</protein>
<evidence type="ECO:0000256" key="4">
    <source>
        <dbReference type="ARBA" id="ARBA00023136"/>
    </source>
</evidence>
<dbReference type="EMBL" id="QFOI01000285">
    <property type="protein sequence ID" value="PZP45101.1"/>
    <property type="molecule type" value="Genomic_DNA"/>
</dbReference>
<gene>
    <name evidence="7" type="ORF">DI598_13780</name>
</gene>
<dbReference type="Proteomes" id="UP000249645">
    <property type="component" value="Unassembled WGS sequence"/>
</dbReference>
<dbReference type="PANTHER" id="PTHR12815">
    <property type="entry name" value="SORTING AND ASSEMBLY MACHINERY SAMM50 PROTEIN FAMILY MEMBER"/>
    <property type="match status" value="1"/>
</dbReference>
<dbReference type="InterPro" id="IPR000184">
    <property type="entry name" value="Bac_surfAg_D15"/>
</dbReference>
<keyword evidence="2" id="KW-0812">Transmembrane</keyword>
<keyword evidence="4" id="KW-0472">Membrane</keyword>
<reference evidence="7 8" key="1">
    <citation type="submission" date="2017-11" db="EMBL/GenBank/DDBJ databases">
        <title>Infants hospitalized years apart are colonized by the same room-sourced microbial strains.</title>
        <authorList>
            <person name="Brooks B."/>
            <person name="Olm M.R."/>
            <person name="Firek B.A."/>
            <person name="Baker R."/>
            <person name="Thomas B.C."/>
            <person name="Morowitz M.J."/>
            <person name="Banfield J.F."/>
        </authorList>
    </citation>
    <scope>NUCLEOTIDE SEQUENCE [LARGE SCALE GENOMIC DNA]</scope>
    <source>
        <strain evidence="7">S2_009_000_R2_76</strain>
    </source>
</reference>
<dbReference type="GO" id="GO:0019867">
    <property type="term" value="C:outer membrane"/>
    <property type="evidence" value="ECO:0007669"/>
    <property type="project" value="InterPro"/>
</dbReference>
<proteinExistence type="predicted"/>
<comment type="caution">
    <text evidence="7">The sequence shown here is derived from an EMBL/GenBank/DDBJ whole genome shotgun (WGS) entry which is preliminary data.</text>
</comment>
<accession>A0A2W5ELZ7</accession>
<evidence type="ECO:0000313" key="8">
    <source>
        <dbReference type="Proteomes" id="UP000249645"/>
    </source>
</evidence>
<evidence type="ECO:0000256" key="1">
    <source>
        <dbReference type="ARBA" id="ARBA00004370"/>
    </source>
</evidence>
<name>A0A2W5ELZ7_9SPHI</name>
<feature type="domain" description="Bacterial surface antigen (D15)" evidence="6">
    <location>
        <begin position="183"/>
        <end position="451"/>
    </location>
</feature>
<evidence type="ECO:0000259" key="6">
    <source>
        <dbReference type="Pfam" id="PF01103"/>
    </source>
</evidence>
<dbReference type="AlphaFoldDB" id="A0A2W5ELZ7"/>
<dbReference type="Gene3D" id="2.40.160.50">
    <property type="entry name" value="membrane protein fhac: a member of the omp85/tpsb transporter family"/>
    <property type="match status" value="1"/>
</dbReference>
<dbReference type="Pfam" id="PF01103">
    <property type="entry name" value="Omp85"/>
    <property type="match status" value="1"/>
</dbReference>
<dbReference type="InterPro" id="IPR039910">
    <property type="entry name" value="D15-like"/>
</dbReference>
<evidence type="ECO:0000313" key="7">
    <source>
        <dbReference type="EMBL" id="PZP45101.1"/>
    </source>
</evidence>
<dbReference type="PANTHER" id="PTHR12815:SF47">
    <property type="entry name" value="TRANSLOCATION AND ASSEMBLY MODULE SUBUNIT TAMA"/>
    <property type="match status" value="1"/>
</dbReference>
<evidence type="ECO:0000256" key="2">
    <source>
        <dbReference type="ARBA" id="ARBA00022692"/>
    </source>
</evidence>
<evidence type="ECO:0000256" key="3">
    <source>
        <dbReference type="ARBA" id="ARBA00022729"/>
    </source>
</evidence>
<comment type="subcellular location">
    <subcellularLocation>
        <location evidence="1">Membrane</location>
    </subcellularLocation>
</comment>
<keyword evidence="3" id="KW-0732">Signal</keyword>
<keyword evidence="5" id="KW-0998">Cell outer membrane</keyword>
<organism evidence="7 8">
    <name type="scientific">Pseudopedobacter saltans</name>
    <dbReference type="NCBI Taxonomy" id="151895"/>
    <lineage>
        <taxon>Bacteria</taxon>
        <taxon>Pseudomonadati</taxon>
        <taxon>Bacteroidota</taxon>
        <taxon>Sphingobacteriia</taxon>
        <taxon>Sphingobacteriales</taxon>
        <taxon>Sphingobacteriaceae</taxon>
        <taxon>Pseudopedobacter</taxon>
    </lineage>
</organism>
<evidence type="ECO:0000256" key="5">
    <source>
        <dbReference type="ARBA" id="ARBA00023237"/>
    </source>
</evidence>